<protein>
    <submittedName>
        <fullName evidence="1">Uncharacterized protein</fullName>
    </submittedName>
</protein>
<keyword evidence="2" id="KW-1185">Reference proteome</keyword>
<sequence length="236" mass="25906">MASQGFWYELEQERTSYHRKTCDLRHNYAFCAPCSCTRPHDFTSFTTNLPSPSLFPLARLLPITPLWGYWIDIGGDGMRGETLVKGPARLVMCAGGATAASHPSVAFSLSQRELDGFLLLLGVPTLGRGIRGLGPLGTANARAGDAHGLSTLTDHPPSHMREPEGGFPITLSRVSPYSQSFPQHPGRGGLLSQLFQLLAPFPRRTTHHLPRSKRETEAVLPDRCWGDYQRDLAQTG</sequence>
<dbReference type="EMBL" id="NHYE01005170">
    <property type="protein sequence ID" value="PPQ76348.1"/>
    <property type="molecule type" value="Genomic_DNA"/>
</dbReference>
<accession>A0A409WCW5</accession>
<gene>
    <name evidence="1" type="ORF">CVT26_010177</name>
</gene>
<dbReference type="Proteomes" id="UP000284706">
    <property type="component" value="Unassembled WGS sequence"/>
</dbReference>
<proteinExistence type="predicted"/>
<evidence type="ECO:0000313" key="1">
    <source>
        <dbReference type="EMBL" id="PPQ76348.1"/>
    </source>
</evidence>
<dbReference type="InParanoid" id="A0A409WCW5"/>
<name>A0A409WCW5_9AGAR</name>
<comment type="caution">
    <text evidence="1">The sequence shown here is derived from an EMBL/GenBank/DDBJ whole genome shotgun (WGS) entry which is preliminary data.</text>
</comment>
<organism evidence="1 2">
    <name type="scientific">Gymnopilus dilepis</name>
    <dbReference type="NCBI Taxonomy" id="231916"/>
    <lineage>
        <taxon>Eukaryota</taxon>
        <taxon>Fungi</taxon>
        <taxon>Dikarya</taxon>
        <taxon>Basidiomycota</taxon>
        <taxon>Agaricomycotina</taxon>
        <taxon>Agaricomycetes</taxon>
        <taxon>Agaricomycetidae</taxon>
        <taxon>Agaricales</taxon>
        <taxon>Agaricineae</taxon>
        <taxon>Hymenogastraceae</taxon>
        <taxon>Gymnopilus</taxon>
    </lineage>
</organism>
<dbReference type="AlphaFoldDB" id="A0A409WCW5"/>
<reference evidence="1 2" key="1">
    <citation type="journal article" date="2018" name="Evol. Lett.">
        <title>Horizontal gene cluster transfer increased hallucinogenic mushroom diversity.</title>
        <authorList>
            <person name="Reynolds H.T."/>
            <person name="Vijayakumar V."/>
            <person name="Gluck-Thaler E."/>
            <person name="Korotkin H.B."/>
            <person name="Matheny P.B."/>
            <person name="Slot J.C."/>
        </authorList>
    </citation>
    <scope>NUCLEOTIDE SEQUENCE [LARGE SCALE GENOMIC DNA]</scope>
    <source>
        <strain evidence="1 2">SRW20</strain>
    </source>
</reference>
<evidence type="ECO:0000313" key="2">
    <source>
        <dbReference type="Proteomes" id="UP000284706"/>
    </source>
</evidence>